<name>A0A1B6KUE0_9HEMI</name>
<gene>
    <name evidence="2" type="ORF">g.52054</name>
</gene>
<dbReference type="EMBL" id="GEBQ01024912">
    <property type="protein sequence ID" value="JAT15065.1"/>
    <property type="molecule type" value="Transcribed_RNA"/>
</dbReference>
<keyword evidence="1" id="KW-0812">Transmembrane</keyword>
<sequence length="174" mass="19419">LSKATIVSLVSRESGELFTRAVTRRIIRILETHSLRVRLGYMSDSIGQARIGHHGYRQAFPLMVGSFMLMAAFMVPMGFQFLAVVGGKALILSQIALVMAMGGSLQRYFGLGKANLDAGNVGGLVQHEYYLKDDLRPWHREGTEVPVRGKPQASATPQQLTHQQLQSYFNYRQH</sequence>
<dbReference type="PANTHER" id="PTHR21879:SF8">
    <property type="entry name" value="OSIRIS 23"/>
    <property type="match status" value="1"/>
</dbReference>
<feature type="transmembrane region" description="Helical" evidence="1">
    <location>
        <begin position="85"/>
        <end position="105"/>
    </location>
</feature>
<keyword evidence="1" id="KW-1133">Transmembrane helix</keyword>
<evidence type="ECO:0000256" key="1">
    <source>
        <dbReference type="SAM" id="Phobius"/>
    </source>
</evidence>
<proteinExistence type="predicted"/>
<evidence type="ECO:0000313" key="2">
    <source>
        <dbReference type="EMBL" id="JAT15065.1"/>
    </source>
</evidence>
<reference evidence="2" key="1">
    <citation type="submission" date="2015-11" db="EMBL/GenBank/DDBJ databases">
        <title>De novo transcriptome assembly of four potential Pierce s Disease insect vectors from Arizona vineyards.</title>
        <authorList>
            <person name="Tassone E.E."/>
        </authorList>
    </citation>
    <scope>NUCLEOTIDE SEQUENCE</scope>
</reference>
<dbReference type="Pfam" id="PF07898">
    <property type="entry name" value="DUF1676"/>
    <property type="match status" value="1"/>
</dbReference>
<dbReference type="InterPro" id="IPR012464">
    <property type="entry name" value="DUF1676"/>
</dbReference>
<keyword evidence="1" id="KW-0472">Membrane</keyword>
<dbReference type="PANTHER" id="PTHR21879">
    <property type="entry name" value="FI03362P-RELATED-RELATED"/>
    <property type="match status" value="1"/>
</dbReference>
<feature type="non-terminal residue" evidence="2">
    <location>
        <position position="1"/>
    </location>
</feature>
<accession>A0A1B6KUE0</accession>
<dbReference type="AlphaFoldDB" id="A0A1B6KUE0"/>
<protein>
    <submittedName>
        <fullName evidence="2">Uncharacterized protein</fullName>
    </submittedName>
</protein>
<feature type="transmembrane region" description="Helical" evidence="1">
    <location>
        <begin position="59"/>
        <end position="79"/>
    </location>
</feature>
<organism evidence="2">
    <name type="scientific">Graphocephala atropunctata</name>
    <dbReference type="NCBI Taxonomy" id="36148"/>
    <lineage>
        <taxon>Eukaryota</taxon>
        <taxon>Metazoa</taxon>
        <taxon>Ecdysozoa</taxon>
        <taxon>Arthropoda</taxon>
        <taxon>Hexapoda</taxon>
        <taxon>Insecta</taxon>
        <taxon>Pterygota</taxon>
        <taxon>Neoptera</taxon>
        <taxon>Paraneoptera</taxon>
        <taxon>Hemiptera</taxon>
        <taxon>Auchenorrhyncha</taxon>
        <taxon>Membracoidea</taxon>
        <taxon>Cicadellidae</taxon>
        <taxon>Cicadellinae</taxon>
        <taxon>Cicadellini</taxon>
        <taxon>Graphocephala</taxon>
    </lineage>
</organism>
<dbReference type="GO" id="GO:0016020">
    <property type="term" value="C:membrane"/>
    <property type="evidence" value="ECO:0007669"/>
    <property type="project" value="TreeGrafter"/>
</dbReference>